<name>A0A174LBJ6_9BACE</name>
<reference evidence="1 2" key="1">
    <citation type="submission" date="2015-09" db="EMBL/GenBank/DDBJ databases">
        <authorList>
            <consortium name="Pathogen Informatics"/>
        </authorList>
    </citation>
    <scope>NUCLEOTIDE SEQUENCE [LARGE SCALE GENOMIC DNA]</scope>
    <source>
        <strain evidence="1 2">2789STDY5834846</strain>
    </source>
</reference>
<dbReference type="Proteomes" id="UP000095606">
    <property type="component" value="Unassembled WGS sequence"/>
</dbReference>
<dbReference type="Gene3D" id="1.10.3230.30">
    <property type="entry name" value="Phage gp6-like head-tail connector protein"/>
    <property type="match status" value="1"/>
</dbReference>
<dbReference type="EMBL" id="CZAE01000008">
    <property type="protein sequence ID" value="CUP18810.1"/>
    <property type="molecule type" value="Genomic_DNA"/>
</dbReference>
<proteinExistence type="predicted"/>
<dbReference type="RefSeq" id="WP_055269425.1">
    <property type="nucleotide sequence ID" value="NZ_CAXKYA010000027.1"/>
</dbReference>
<dbReference type="InterPro" id="IPR021146">
    <property type="entry name" value="Phage_gp6-like_head-tail"/>
</dbReference>
<protein>
    <submittedName>
        <fullName evidence="1">Phage gp6-like head-tail connector protein</fullName>
    </submittedName>
</protein>
<organism evidence="1 2">
    <name type="scientific">Bacteroides faecis</name>
    <dbReference type="NCBI Taxonomy" id="674529"/>
    <lineage>
        <taxon>Bacteria</taxon>
        <taxon>Pseudomonadati</taxon>
        <taxon>Bacteroidota</taxon>
        <taxon>Bacteroidia</taxon>
        <taxon>Bacteroidales</taxon>
        <taxon>Bacteroidaceae</taxon>
        <taxon>Bacteroides</taxon>
    </lineage>
</organism>
<dbReference type="InterPro" id="IPR006450">
    <property type="entry name" value="Phage_HK97_gp6-like"/>
</dbReference>
<dbReference type="AlphaFoldDB" id="A0A174LBJ6"/>
<dbReference type="Pfam" id="PF05135">
    <property type="entry name" value="Phage_connect_1"/>
    <property type="match status" value="1"/>
</dbReference>
<gene>
    <name evidence="1" type="ORF">ERS852461_02048</name>
</gene>
<evidence type="ECO:0000313" key="2">
    <source>
        <dbReference type="Proteomes" id="UP000095606"/>
    </source>
</evidence>
<accession>A0A174LBJ6</accession>
<dbReference type="NCBIfam" id="TIGR01560">
    <property type="entry name" value="put_DNA_pack"/>
    <property type="match status" value="1"/>
</dbReference>
<dbReference type="CDD" id="cd08054">
    <property type="entry name" value="gp6"/>
    <property type="match status" value="1"/>
</dbReference>
<evidence type="ECO:0000313" key="1">
    <source>
        <dbReference type="EMBL" id="CUP18810.1"/>
    </source>
</evidence>
<sequence>MYVKLEEAKKHLLLDDSFKDDDLCILGLIDVAEDAVARNLNLKLDELAVDGEFTPPAVIHAILLLIGNLYANREPVSYSSVNKVPYTFDYLISLYKNYKEV</sequence>